<dbReference type="UniPathway" id="UPA01057">
    <property type="reaction ID" value="UER00164"/>
</dbReference>
<comment type="subunit">
    <text evidence="6">Homodimer.</text>
</comment>
<comment type="caution">
    <text evidence="10">The sequence shown here is derived from an EMBL/GenBank/DDBJ whole genome shotgun (WGS) entry which is preliminary data.</text>
</comment>
<comment type="cofactor">
    <cofactor evidence="6">
        <name>thiamine diphosphate</name>
        <dbReference type="ChEBI" id="CHEBI:58937"/>
    </cofactor>
    <text evidence="6">Binds 1 thiamine pyrophosphate per subunit.</text>
</comment>
<keyword evidence="1 6" id="KW-0808">Transferase</keyword>
<dbReference type="InterPro" id="IPR012001">
    <property type="entry name" value="Thiamin_PyroP_enz_TPP-bd_dom"/>
</dbReference>
<dbReference type="CDD" id="cd07037">
    <property type="entry name" value="TPP_PYR_MenD"/>
    <property type="match status" value="1"/>
</dbReference>
<keyword evidence="2 6" id="KW-0479">Metal-binding</keyword>
<keyword evidence="11" id="KW-1185">Reference proteome</keyword>
<feature type="domain" description="Thiamine pyrophosphate enzyme N-terminal TPP-binding" evidence="8">
    <location>
        <begin position="2"/>
        <end position="106"/>
    </location>
</feature>
<dbReference type="EC" id="2.2.1.9" evidence="6"/>
<dbReference type="CDD" id="cd02009">
    <property type="entry name" value="TPP_SHCHC_synthase"/>
    <property type="match status" value="1"/>
</dbReference>
<proteinExistence type="inferred from homology"/>
<evidence type="ECO:0000259" key="8">
    <source>
        <dbReference type="Pfam" id="PF02776"/>
    </source>
</evidence>
<evidence type="ECO:0000256" key="6">
    <source>
        <dbReference type="HAMAP-Rule" id="MF_01659"/>
    </source>
</evidence>
<dbReference type="InterPro" id="IPR004433">
    <property type="entry name" value="MenaQ_synth_MenD"/>
</dbReference>
<dbReference type="PANTHER" id="PTHR42916:SF1">
    <property type="entry name" value="PROTEIN PHYLLO, CHLOROPLASTIC"/>
    <property type="match status" value="1"/>
</dbReference>
<dbReference type="InterPro" id="IPR011766">
    <property type="entry name" value="TPP_enzyme_TPP-bd"/>
</dbReference>
<comment type="cofactor">
    <cofactor evidence="6">
        <name>Mg(2+)</name>
        <dbReference type="ChEBI" id="CHEBI:18420"/>
    </cofactor>
    <cofactor evidence="6">
        <name>Mn(2+)</name>
        <dbReference type="ChEBI" id="CHEBI:29035"/>
    </cofactor>
</comment>
<comment type="catalytic activity">
    <reaction evidence="6">
        <text>isochorismate + 2-oxoglutarate + H(+) = 5-enolpyruvoyl-6-hydroxy-2-succinyl-cyclohex-3-ene-1-carboxylate + CO2</text>
        <dbReference type="Rhea" id="RHEA:25593"/>
        <dbReference type="ChEBI" id="CHEBI:15378"/>
        <dbReference type="ChEBI" id="CHEBI:16526"/>
        <dbReference type="ChEBI" id="CHEBI:16810"/>
        <dbReference type="ChEBI" id="CHEBI:29780"/>
        <dbReference type="ChEBI" id="CHEBI:58818"/>
        <dbReference type="EC" id="2.2.1.9"/>
    </reaction>
</comment>
<dbReference type="Gene3D" id="3.40.50.970">
    <property type="match status" value="2"/>
</dbReference>
<dbReference type="PANTHER" id="PTHR42916">
    <property type="entry name" value="2-SUCCINYL-5-ENOLPYRUVYL-6-HYDROXY-3-CYCLOHEXENE-1-CARBOXYLATE SYNTHASE"/>
    <property type="match status" value="1"/>
</dbReference>
<reference evidence="10 11" key="1">
    <citation type="submission" date="2019-03" db="EMBL/GenBank/DDBJ databases">
        <title>Genomic Encyclopedia of Archaeal and Bacterial Type Strains, Phase II (KMG-II): from individual species to whole genera.</title>
        <authorList>
            <person name="Goeker M."/>
        </authorList>
    </citation>
    <scope>NUCLEOTIDE SEQUENCE [LARGE SCALE GENOMIC DNA]</scope>
    <source>
        <strain evidence="10 11">DSM 18435</strain>
    </source>
</reference>
<keyword evidence="4 6" id="KW-0786">Thiamine pyrophosphate</keyword>
<dbReference type="GO" id="GO:0000287">
    <property type="term" value="F:magnesium ion binding"/>
    <property type="evidence" value="ECO:0007669"/>
    <property type="project" value="UniProtKB-UniRule"/>
</dbReference>
<evidence type="ECO:0000256" key="3">
    <source>
        <dbReference type="ARBA" id="ARBA00022842"/>
    </source>
</evidence>
<dbReference type="InterPro" id="IPR032264">
    <property type="entry name" value="MenD_middle"/>
</dbReference>
<comment type="similarity">
    <text evidence="6">Belongs to the TPP enzyme family. MenD subfamily.</text>
</comment>
<sequence>MAQTVVLYCKAWGIRNIVISPGSRNAPLTIGFTEDPFFKCFSIVDERSAAFFAMGLSQQSKEGAVLVCTSGSALLNYYPGVAEAFYSDIPMVVISADRPGYKIDIGDGQTIRQPKVLESHVNYSAVLKQDVAHATTTIEKLQPSMITGAGIKRQQEGIQRYNEECIQEALRIAFNEQAPVHLNCPFEEPLYQTQASPDVWEPSGPFSVYRPQVPEELQAYADQWNSSAKKMVLVGSLSAGAVSQLLLDKLAEDPSVIVLTETTSNLSHPNFFPSIDSIVAPIEKSERKDELFRQLQPDILLTFGGMIVSKKIKAFLREYRPQHHWHLDQKKAYDTFFCLEHHFKQDPADFLRSFLPKTKKTESGYQPYWAAVKRRYEEKRQDYLSQIPFSDFKAFHSVVRNIPTNISLQLANSSTVRYSQLFDLPPSVRVYCNRGTSGIEGSTSTAVGAAFNADTPTVLITGDLSFLYDTNGLWNNYLRSDFRIIVMNNGGGGIFRILPGAEETRNFKTYFETTQELNLEHSCEMYGLQHDRATNESELDSLLQDFFTISEKPRLLEICTPRTLNNKILLAYFDFIS</sequence>
<evidence type="ECO:0000256" key="5">
    <source>
        <dbReference type="ARBA" id="ARBA00023211"/>
    </source>
</evidence>
<dbReference type="Pfam" id="PF16582">
    <property type="entry name" value="TPP_enzyme_M_2"/>
    <property type="match status" value="1"/>
</dbReference>
<evidence type="ECO:0000256" key="2">
    <source>
        <dbReference type="ARBA" id="ARBA00022723"/>
    </source>
</evidence>
<comment type="function">
    <text evidence="6">Catalyzes the thiamine diphosphate-dependent decarboxylation of 2-oxoglutarate and the subsequent addition of the resulting succinic semialdehyde-thiamine pyrophosphate anion to isochorismate to yield 2-succinyl-5-enolpyruvyl-6-hydroxy-3-cyclohexene-1-carboxylate (SEPHCHC).</text>
</comment>
<keyword evidence="3 6" id="KW-0460">Magnesium</keyword>
<feature type="domain" description="Menaquinone biosynthesis protein MenD middle" evidence="9">
    <location>
        <begin position="222"/>
        <end position="390"/>
    </location>
</feature>
<dbReference type="Pfam" id="PF02776">
    <property type="entry name" value="TPP_enzyme_N"/>
    <property type="match status" value="1"/>
</dbReference>
<dbReference type="UniPathway" id="UPA00079"/>
<dbReference type="HAMAP" id="MF_01659">
    <property type="entry name" value="MenD"/>
    <property type="match status" value="1"/>
</dbReference>
<dbReference type="Pfam" id="PF02775">
    <property type="entry name" value="TPP_enzyme_C"/>
    <property type="match status" value="1"/>
</dbReference>
<evidence type="ECO:0000259" key="9">
    <source>
        <dbReference type="Pfam" id="PF16582"/>
    </source>
</evidence>
<comment type="pathway">
    <text evidence="6">Quinol/quinone metabolism; menaquinone biosynthesis.</text>
</comment>
<dbReference type="GO" id="GO:0009234">
    <property type="term" value="P:menaquinone biosynthetic process"/>
    <property type="evidence" value="ECO:0007669"/>
    <property type="project" value="UniProtKB-UniRule"/>
</dbReference>
<evidence type="ECO:0000256" key="1">
    <source>
        <dbReference type="ARBA" id="ARBA00022679"/>
    </source>
</evidence>
<evidence type="ECO:0000313" key="11">
    <source>
        <dbReference type="Proteomes" id="UP000295468"/>
    </source>
</evidence>
<dbReference type="Proteomes" id="UP000295468">
    <property type="component" value="Unassembled WGS sequence"/>
</dbReference>
<keyword evidence="6" id="KW-0474">Menaquinone biosynthesis</keyword>
<organism evidence="10 11">
    <name type="scientific">Zeaxanthinibacter enoshimensis</name>
    <dbReference type="NCBI Taxonomy" id="392009"/>
    <lineage>
        <taxon>Bacteria</taxon>
        <taxon>Pseudomonadati</taxon>
        <taxon>Bacteroidota</taxon>
        <taxon>Flavobacteriia</taxon>
        <taxon>Flavobacteriales</taxon>
        <taxon>Flavobacteriaceae</taxon>
        <taxon>Zeaxanthinibacter</taxon>
    </lineage>
</organism>
<protein>
    <recommendedName>
        <fullName evidence="6">2-succinyl-5-enolpyruvyl-6-hydroxy-3-cyclohexene-1-carboxylate synthase</fullName>
        <shortName evidence="6">SEPHCHC synthase</shortName>
        <ecNumber evidence="6">2.2.1.9</ecNumber>
    </recommendedName>
    <alternativeName>
        <fullName evidence="6">Menaquinone biosynthesis protein MenD</fullName>
    </alternativeName>
</protein>
<accession>A0A4R6TLI4</accession>
<dbReference type="GO" id="GO:0030976">
    <property type="term" value="F:thiamine pyrophosphate binding"/>
    <property type="evidence" value="ECO:0007669"/>
    <property type="project" value="UniProtKB-UniRule"/>
</dbReference>
<gene>
    <name evidence="6" type="primary">menD</name>
    <name evidence="10" type="ORF">CLV82_2275</name>
</gene>
<keyword evidence="5 6" id="KW-0464">Manganese</keyword>
<dbReference type="EMBL" id="SNYI01000002">
    <property type="protein sequence ID" value="TDQ31567.1"/>
    <property type="molecule type" value="Genomic_DNA"/>
</dbReference>
<dbReference type="GO" id="GO:0030145">
    <property type="term" value="F:manganese ion binding"/>
    <property type="evidence" value="ECO:0007669"/>
    <property type="project" value="UniProtKB-UniRule"/>
</dbReference>
<evidence type="ECO:0000256" key="4">
    <source>
        <dbReference type="ARBA" id="ARBA00023052"/>
    </source>
</evidence>
<dbReference type="AlphaFoldDB" id="A0A4R6TLI4"/>
<name>A0A4R6TLI4_9FLAO</name>
<dbReference type="NCBIfam" id="TIGR00173">
    <property type="entry name" value="menD"/>
    <property type="match status" value="1"/>
</dbReference>
<comment type="pathway">
    <text evidence="6">Quinol/quinone metabolism; 1,4-dihydroxy-2-naphthoate biosynthesis; 1,4-dihydroxy-2-naphthoate from chorismate: step 2/7.</text>
</comment>
<evidence type="ECO:0000313" key="10">
    <source>
        <dbReference type="EMBL" id="TDQ31567.1"/>
    </source>
</evidence>
<dbReference type="InterPro" id="IPR029061">
    <property type="entry name" value="THDP-binding"/>
</dbReference>
<dbReference type="SUPFAM" id="SSF52518">
    <property type="entry name" value="Thiamin diphosphate-binding fold (THDP-binding)"/>
    <property type="match status" value="2"/>
</dbReference>
<feature type="domain" description="Thiamine pyrophosphate enzyme TPP-binding" evidence="7">
    <location>
        <begin position="419"/>
        <end position="558"/>
    </location>
</feature>
<dbReference type="Gene3D" id="3.40.50.1220">
    <property type="entry name" value="TPP-binding domain"/>
    <property type="match status" value="1"/>
</dbReference>
<evidence type="ECO:0000259" key="7">
    <source>
        <dbReference type="Pfam" id="PF02775"/>
    </source>
</evidence>
<dbReference type="GO" id="GO:0070204">
    <property type="term" value="F:2-succinyl-5-enolpyruvyl-6-hydroxy-3-cyclohexene-1-carboxylic-acid synthase activity"/>
    <property type="evidence" value="ECO:0007669"/>
    <property type="project" value="UniProtKB-UniRule"/>
</dbReference>
<dbReference type="PIRSF" id="PIRSF004983">
    <property type="entry name" value="MenD"/>
    <property type="match status" value="1"/>
</dbReference>